<organism evidence="1 2">
    <name type="scientific">Mycobacterium europaeum</name>
    <dbReference type="NCBI Taxonomy" id="761804"/>
    <lineage>
        <taxon>Bacteria</taxon>
        <taxon>Bacillati</taxon>
        <taxon>Actinomycetota</taxon>
        <taxon>Actinomycetes</taxon>
        <taxon>Mycobacteriales</taxon>
        <taxon>Mycobacteriaceae</taxon>
        <taxon>Mycobacterium</taxon>
        <taxon>Mycobacterium simiae complex</taxon>
    </lineage>
</organism>
<keyword evidence="2" id="KW-1185">Reference proteome</keyword>
<protein>
    <submittedName>
        <fullName evidence="1">Uncharacterized protein</fullName>
    </submittedName>
</protein>
<dbReference type="RefSeq" id="WP_083071561.1">
    <property type="nucleotide sequence ID" value="NZ_CTEC01000003.1"/>
</dbReference>
<dbReference type="EMBL" id="CTEC01000003">
    <property type="protein sequence ID" value="CQD23339.1"/>
    <property type="molecule type" value="Genomic_DNA"/>
</dbReference>
<proteinExistence type="predicted"/>
<dbReference type="Proteomes" id="UP000199601">
    <property type="component" value="Unassembled WGS sequence"/>
</dbReference>
<reference evidence="2" key="1">
    <citation type="submission" date="2015-03" db="EMBL/GenBank/DDBJ databases">
        <authorList>
            <person name="Urmite Genomes"/>
        </authorList>
    </citation>
    <scope>NUCLEOTIDE SEQUENCE [LARGE SCALE GENOMIC DNA]</scope>
    <source>
        <strain evidence="2">CSUR P1344</strain>
    </source>
</reference>
<name>A0A0U1DV38_9MYCO</name>
<evidence type="ECO:0000313" key="2">
    <source>
        <dbReference type="Proteomes" id="UP000199601"/>
    </source>
</evidence>
<gene>
    <name evidence="1" type="ORF">BN000_05823</name>
</gene>
<dbReference type="AlphaFoldDB" id="A0A0U1DV38"/>
<accession>A0A0U1DV38</accession>
<evidence type="ECO:0000313" key="1">
    <source>
        <dbReference type="EMBL" id="CQD23339.1"/>
    </source>
</evidence>
<sequence>MSFTVKLFDGQLLPYPDSASYTFESRGVLAVRERCKGERSKFTYCYFAPLRWVEVIAHDAIHQPGLYRDRDKWLGGIGITTLVAYREQDDPEFAPDA</sequence>